<keyword evidence="3" id="KW-1185">Reference proteome</keyword>
<evidence type="ECO:0000313" key="2">
    <source>
        <dbReference type="EMBL" id="CUW85608.1"/>
    </source>
</evidence>
<feature type="transmembrane region" description="Helical" evidence="1">
    <location>
        <begin position="141"/>
        <end position="163"/>
    </location>
</feature>
<organism evidence="2 3">
    <name type="scientific">Agrobacterium genomosp. 2 str. CFBP 5494</name>
    <dbReference type="NCBI Taxonomy" id="1183436"/>
    <lineage>
        <taxon>Bacteria</taxon>
        <taxon>Pseudomonadati</taxon>
        <taxon>Pseudomonadota</taxon>
        <taxon>Alphaproteobacteria</taxon>
        <taxon>Hyphomicrobiales</taxon>
        <taxon>Rhizobiaceae</taxon>
        <taxon>Rhizobium/Agrobacterium group</taxon>
        <taxon>Agrobacterium</taxon>
        <taxon>Agrobacterium tumefaciens complex</taxon>
    </lineage>
</organism>
<gene>
    <name evidence="2" type="ORF">AGR2A_Cc100203</name>
</gene>
<keyword evidence="1" id="KW-0472">Membrane</keyword>
<accession>A0A9W5AXW6</accession>
<keyword evidence="1" id="KW-1133">Transmembrane helix</keyword>
<evidence type="ECO:0000313" key="3">
    <source>
        <dbReference type="Proteomes" id="UP000191933"/>
    </source>
</evidence>
<dbReference type="AlphaFoldDB" id="A0A9W5AXW6"/>
<keyword evidence="1" id="KW-0812">Transmembrane</keyword>
<name>A0A9W5AXW6_9HYPH</name>
<proteinExistence type="predicted"/>
<feature type="transmembrane region" description="Helical" evidence="1">
    <location>
        <begin position="175"/>
        <end position="197"/>
    </location>
</feature>
<sequence length="215" mass="23537">MQHSIIIGRNQTAFSGDLEVTYRGAPITRATLTRLYIWNDGNQTIRRGDIAPKFPLVVSVPGGEFFLRAQISQVAHEAMDVSLTDGDEASESLTFEYIEPRQGFVCEILHTASPKDFAFSGILIGAKEPVAKELSQAATSLPVAIMVIILSIGMVFVLTTLHGSMFKGDESFSSYLFGTGVMILFGCSFLFTCYRIVRDALPKANFGKTLNTTNH</sequence>
<protein>
    <recommendedName>
        <fullName evidence="4">Transmembrane protein</fullName>
    </recommendedName>
</protein>
<evidence type="ECO:0000256" key="1">
    <source>
        <dbReference type="SAM" id="Phobius"/>
    </source>
</evidence>
<reference evidence="2 3" key="1">
    <citation type="submission" date="2016-01" db="EMBL/GenBank/DDBJ databases">
        <authorList>
            <person name="Regsiter A."/>
            <person name="william w."/>
        </authorList>
    </citation>
    <scope>NUCLEOTIDE SEQUENCE [LARGE SCALE GENOMIC DNA]</scope>
    <source>
        <strain evidence="2 3">CFBP 5494</strain>
    </source>
</reference>
<dbReference type="Proteomes" id="UP000191933">
    <property type="component" value="Unassembled WGS sequence"/>
</dbReference>
<dbReference type="EMBL" id="FBVY01000002">
    <property type="protein sequence ID" value="CUW85608.1"/>
    <property type="molecule type" value="Genomic_DNA"/>
</dbReference>
<evidence type="ECO:0008006" key="4">
    <source>
        <dbReference type="Google" id="ProtNLM"/>
    </source>
</evidence>
<dbReference type="RefSeq" id="WP_080822529.1">
    <property type="nucleotide sequence ID" value="NZ_LT009718.1"/>
</dbReference>
<comment type="caution">
    <text evidence="2">The sequence shown here is derived from an EMBL/GenBank/DDBJ whole genome shotgun (WGS) entry which is preliminary data.</text>
</comment>